<sequence length="234" mass="27123">MEHIFGKRKTSEEGGEHWLSISDLMAGLMMVFLFIAIVFMRHTMKENEKIKSVAVAYQEKQVAIYDSLMKEFEKDLAKWGAEIDKETLAFNFQSPDVLFDGGEIDIKPRFARILDDFFPRYLNVLKPFRSSIDEVRIEGHTSSEWNKDSTEEEAYFKNMKLSQGRTRAVLAYLYNLVPEETSWIKRNIAAVGFSSSRLILTHNGEEDAEQSRRVSFRAITNAHIQIKRILEAQE</sequence>
<dbReference type="InterPro" id="IPR006665">
    <property type="entry name" value="OmpA-like"/>
</dbReference>
<dbReference type="InterPro" id="IPR036737">
    <property type="entry name" value="OmpA-like_sf"/>
</dbReference>
<dbReference type="PROSITE" id="PS51123">
    <property type="entry name" value="OMPA_2"/>
    <property type="match status" value="1"/>
</dbReference>
<accession>A0A162AEF9</accession>
<organism evidence="4 5">
    <name type="scientific">Pseudoalteromonas luteoviolacea H33</name>
    <dbReference type="NCBI Taxonomy" id="1365251"/>
    <lineage>
        <taxon>Bacteria</taxon>
        <taxon>Pseudomonadati</taxon>
        <taxon>Pseudomonadota</taxon>
        <taxon>Gammaproteobacteria</taxon>
        <taxon>Alteromonadales</taxon>
        <taxon>Pseudoalteromonadaceae</taxon>
        <taxon>Pseudoalteromonas</taxon>
    </lineage>
</organism>
<protein>
    <submittedName>
        <fullName evidence="4">OmpA family protein</fullName>
    </submittedName>
</protein>
<gene>
    <name evidence="4" type="ORF">N476_21260</name>
</gene>
<comment type="caution">
    <text evidence="4">The sequence shown here is derived from an EMBL/GenBank/DDBJ whole genome shotgun (WGS) entry which is preliminary data.</text>
</comment>
<keyword evidence="2" id="KW-1133">Transmembrane helix</keyword>
<proteinExistence type="predicted"/>
<keyword evidence="1 2" id="KW-0472">Membrane</keyword>
<feature type="domain" description="OmpA-like" evidence="3">
    <location>
        <begin position="86"/>
        <end position="222"/>
    </location>
</feature>
<evidence type="ECO:0000313" key="4">
    <source>
        <dbReference type="EMBL" id="KZN48403.1"/>
    </source>
</evidence>
<dbReference type="RefSeq" id="WP_063363005.1">
    <property type="nucleotide sequence ID" value="NZ_AUXZ01000091.1"/>
</dbReference>
<dbReference type="OrthoDB" id="9793443at2"/>
<dbReference type="SUPFAM" id="SSF103088">
    <property type="entry name" value="OmpA-like"/>
    <property type="match status" value="1"/>
</dbReference>
<dbReference type="Gene3D" id="3.30.1330.60">
    <property type="entry name" value="OmpA-like domain"/>
    <property type="match status" value="1"/>
</dbReference>
<evidence type="ECO:0000313" key="5">
    <source>
        <dbReference type="Proteomes" id="UP000076503"/>
    </source>
</evidence>
<evidence type="ECO:0000256" key="2">
    <source>
        <dbReference type="SAM" id="Phobius"/>
    </source>
</evidence>
<dbReference type="PANTHER" id="PTHR30329:SF21">
    <property type="entry name" value="LIPOPROTEIN YIAD-RELATED"/>
    <property type="match status" value="1"/>
</dbReference>
<evidence type="ECO:0000259" key="3">
    <source>
        <dbReference type="PROSITE" id="PS51123"/>
    </source>
</evidence>
<dbReference type="Pfam" id="PF00691">
    <property type="entry name" value="OmpA"/>
    <property type="match status" value="1"/>
</dbReference>
<reference evidence="4 5" key="1">
    <citation type="submission" date="2013-07" db="EMBL/GenBank/DDBJ databases">
        <title>Comparative Genomic and Metabolomic Analysis of Twelve Strains of Pseudoalteromonas luteoviolacea.</title>
        <authorList>
            <person name="Vynne N.G."/>
            <person name="Mansson M."/>
            <person name="Gram L."/>
        </authorList>
    </citation>
    <scope>NUCLEOTIDE SEQUENCE [LARGE SCALE GENOMIC DNA]</scope>
    <source>
        <strain evidence="4 5">H33</strain>
    </source>
</reference>
<dbReference type="GO" id="GO:0016020">
    <property type="term" value="C:membrane"/>
    <property type="evidence" value="ECO:0007669"/>
    <property type="project" value="UniProtKB-UniRule"/>
</dbReference>
<dbReference type="EMBL" id="AUXZ01000091">
    <property type="protein sequence ID" value="KZN48403.1"/>
    <property type="molecule type" value="Genomic_DNA"/>
</dbReference>
<dbReference type="PANTHER" id="PTHR30329">
    <property type="entry name" value="STATOR ELEMENT OF FLAGELLAR MOTOR COMPLEX"/>
    <property type="match status" value="1"/>
</dbReference>
<dbReference type="InterPro" id="IPR050330">
    <property type="entry name" value="Bact_OuterMem_StrucFunc"/>
</dbReference>
<evidence type="ECO:0000256" key="1">
    <source>
        <dbReference type="PROSITE-ProRule" id="PRU00473"/>
    </source>
</evidence>
<dbReference type="Proteomes" id="UP000076503">
    <property type="component" value="Unassembled WGS sequence"/>
</dbReference>
<dbReference type="PATRIC" id="fig|1365251.3.peg.3716"/>
<keyword evidence="2" id="KW-0812">Transmembrane</keyword>
<name>A0A162AEF9_9GAMM</name>
<feature type="transmembrane region" description="Helical" evidence="2">
    <location>
        <begin position="18"/>
        <end position="40"/>
    </location>
</feature>
<dbReference type="AlphaFoldDB" id="A0A162AEF9"/>